<gene>
    <name evidence="1" type="primary">trpD</name>
    <name evidence="1" type="ORF">H2B01_07525</name>
</gene>
<name>A0AC60WAV8_9ARCH</name>
<reference evidence="1 2" key="1">
    <citation type="journal article" date="2020" name="Appl. Environ. Microbiol.">
        <title>Genomic Characteristics of a Novel Species of Ammonia-Oxidizing Archaea from the Jiulong River Estuary.</title>
        <authorList>
            <person name="Zou D."/>
            <person name="Wan R."/>
            <person name="Han L."/>
            <person name="Xu M.N."/>
            <person name="Liu Y."/>
            <person name="Liu H."/>
            <person name="Kao S.J."/>
            <person name="Li M."/>
        </authorList>
    </citation>
    <scope>NUCLEOTIDE SEQUENCE [LARGE SCALE GENOMIC DNA]</scope>
    <source>
        <strain evidence="1">S2bin1</strain>
    </source>
</reference>
<protein>
    <submittedName>
        <fullName evidence="1">Anthranilate phosphoribosyltransferase</fullName>
        <ecNumber evidence="1">2.4.2.18</ecNumber>
    </submittedName>
</protein>
<dbReference type="EC" id="2.4.2.18" evidence="1"/>
<dbReference type="Proteomes" id="UP000591542">
    <property type="component" value="Unassembled WGS sequence"/>
</dbReference>
<keyword evidence="1" id="KW-0808">Transferase</keyword>
<evidence type="ECO:0000313" key="1">
    <source>
        <dbReference type="EMBL" id="MBA4464014.1"/>
    </source>
</evidence>
<dbReference type="EMBL" id="JACEMX010000150">
    <property type="protein sequence ID" value="MBA4464014.1"/>
    <property type="molecule type" value="Genomic_DNA"/>
</dbReference>
<evidence type="ECO:0000313" key="2">
    <source>
        <dbReference type="Proteomes" id="UP000591542"/>
    </source>
</evidence>
<organism evidence="1 2">
    <name type="scientific">Candidatus Nitrosomaritimum aestuariumsis</name>
    <dbReference type="NCBI Taxonomy" id="3342354"/>
    <lineage>
        <taxon>Archaea</taxon>
        <taxon>Nitrososphaerota</taxon>
        <taxon>Nitrososphaeria</taxon>
        <taxon>Nitrosopumilales</taxon>
        <taxon>Nitrosopumilaceae</taxon>
        <taxon>Candidatus Nitrosomaritimum</taxon>
    </lineage>
</organism>
<accession>A0AC60WAV8</accession>
<keyword evidence="1" id="KW-0328">Glycosyltransferase</keyword>
<comment type="caution">
    <text evidence="1">The sequence shown here is derived from an EMBL/GenBank/DDBJ whole genome shotgun (WGS) entry which is preliminary data.</text>
</comment>
<proteinExistence type="predicted"/>
<sequence length="348" mass="37737">MISELIKKLQEKTDLSYDEINGVMTEILSGKTTDSENASFLSDLADKGETDDELLGMLDKMNEFALKVVPKNQGTIIDMCGTGGDKLQTFNISTTASFVVAAAGGIVAKHGNRSSSGVSGSADIFEYFGYDLNQEPSSVADVLEKHNICFMFAQKFHPAMKHVSAARKQIGKRTAFNLLGPLSNPAGVKNQLVGVFSIEYLDRLPLIMKRKGVENIMTVRSDDGMDEFSTSSVNRVCILRKDKVLMNAIDPEVVGLHKSSLNDIQIKTKEDAIKSFVEVLNNTANQAMIETTALNAAGGLIVANIANNFEEGVEIALKTIQDGNAFKLLQRFVADTGDSSKLKEIVNG</sequence>